<dbReference type="AlphaFoldDB" id="A0A371FJE0"/>
<dbReference type="EMBL" id="QJKJ01008894">
    <property type="protein sequence ID" value="RDX78350.1"/>
    <property type="molecule type" value="Genomic_DNA"/>
</dbReference>
<reference evidence="1" key="1">
    <citation type="submission" date="2018-05" db="EMBL/GenBank/DDBJ databases">
        <title>Draft genome of Mucuna pruriens seed.</title>
        <authorList>
            <person name="Nnadi N.E."/>
            <person name="Vos R."/>
            <person name="Hasami M.H."/>
            <person name="Devisetty U.K."/>
            <person name="Aguiy J.C."/>
        </authorList>
    </citation>
    <scope>NUCLEOTIDE SEQUENCE [LARGE SCALE GENOMIC DNA]</scope>
    <source>
        <strain evidence="1">JCA_2017</strain>
    </source>
</reference>
<accession>A0A371FJE0</accession>
<feature type="non-terminal residue" evidence="1">
    <location>
        <position position="154"/>
    </location>
</feature>
<name>A0A371FJE0_MUCPR</name>
<evidence type="ECO:0008006" key="3">
    <source>
        <dbReference type="Google" id="ProtNLM"/>
    </source>
</evidence>
<dbReference type="InterPro" id="IPR012337">
    <property type="entry name" value="RNaseH-like_sf"/>
</dbReference>
<protein>
    <recommendedName>
        <fullName evidence="3">Integrase catalytic domain-containing protein</fullName>
    </recommendedName>
</protein>
<gene>
    <name evidence="1" type="ORF">CR513_41385</name>
</gene>
<dbReference type="SUPFAM" id="SSF53098">
    <property type="entry name" value="Ribonuclease H-like"/>
    <property type="match status" value="1"/>
</dbReference>
<dbReference type="InterPro" id="IPR036397">
    <property type="entry name" value="RNaseH_sf"/>
</dbReference>
<sequence>MNYFTKYIKVETIVNVTTKNISKFLYKLIIHKFGILKVVVIDNNTQFINYHFKLKPIVQHSLNILNYPYSTTWETPFLAYRRGYNHHSSQGRSFKKQWSSRGQYNVTTKMSFINPSRLGYKCKGQQAIKILGPITLYRVINKTRTCTYNLETLI</sequence>
<evidence type="ECO:0000313" key="1">
    <source>
        <dbReference type="EMBL" id="RDX78350.1"/>
    </source>
</evidence>
<feature type="non-terminal residue" evidence="1">
    <location>
        <position position="1"/>
    </location>
</feature>
<dbReference type="GO" id="GO:0003676">
    <property type="term" value="F:nucleic acid binding"/>
    <property type="evidence" value="ECO:0007669"/>
    <property type="project" value="InterPro"/>
</dbReference>
<dbReference type="Proteomes" id="UP000257109">
    <property type="component" value="Unassembled WGS sequence"/>
</dbReference>
<proteinExistence type="predicted"/>
<comment type="caution">
    <text evidence="1">The sequence shown here is derived from an EMBL/GenBank/DDBJ whole genome shotgun (WGS) entry which is preliminary data.</text>
</comment>
<dbReference type="Gene3D" id="3.30.420.10">
    <property type="entry name" value="Ribonuclease H-like superfamily/Ribonuclease H"/>
    <property type="match status" value="1"/>
</dbReference>
<keyword evidence="2" id="KW-1185">Reference proteome</keyword>
<organism evidence="1 2">
    <name type="scientific">Mucuna pruriens</name>
    <name type="common">Velvet bean</name>
    <name type="synonym">Dolichos pruriens</name>
    <dbReference type="NCBI Taxonomy" id="157652"/>
    <lineage>
        <taxon>Eukaryota</taxon>
        <taxon>Viridiplantae</taxon>
        <taxon>Streptophyta</taxon>
        <taxon>Embryophyta</taxon>
        <taxon>Tracheophyta</taxon>
        <taxon>Spermatophyta</taxon>
        <taxon>Magnoliopsida</taxon>
        <taxon>eudicotyledons</taxon>
        <taxon>Gunneridae</taxon>
        <taxon>Pentapetalae</taxon>
        <taxon>rosids</taxon>
        <taxon>fabids</taxon>
        <taxon>Fabales</taxon>
        <taxon>Fabaceae</taxon>
        <taxon>Papilionoideae</taxon>
        <taxon>50 kb inversion clade</taxon>
        <taxon>NPAAA clade</taxon>
        <taxon>indigoferoid/millettioid clade</taxon>
        <taxon>Phaseoleae</taxon>
        <taxon>Mucuna</taxon>
    </lineage>
</organism>
<evidence type="ECO:0000313" key="2">
    <source>
        <dbReference type="Proteomes" id="UP000257109"/>
    </source>
</evidence>